<evidence type="ECO:0000256" key="5">
    <source>
        <dbReference type="ARBA" id="ARBA00022723"/>
    </source>
</evidence>
<dbReference type="GO" id="GO:0005634">
    <property type="term" value="C:nucleus"/>
    <property type="evidence" value="ECO:0007669"/>
    <property type="project" value="UniProtKB-SubCell"/>
</dbReference>
<dbReference type="Proteomes" id="UP000799539">
    <property type="component" value="Unassembled WGS sequence"/>
</dbReference>
<dbReference type="PANTHER" id="PTHR21330:SF1">
    <property type="entry name" value="E3 SUMO-PROTEIN LIGASE NSE2"/>
    <property type="match status" value="1"/>
</dbReference>
<dbReference type="GO" id="GO:0016925">
    <property type="term" value="P:protein sumoylation"/>
    <property type="evidence" value="ECO:0007669"/>
    <property type="project" value="UniProtKB-UniPathway"/>
</dbReference>
<evidence type="ECO:0000256" key="10">
    <source>
        <dbReference type="PROSITE-ProRule" id="PRU00452"/>
    </source>
</evidence>
<dbReference type="SUPFAM" id="SSF57850">
    <property type="entry name" value="RING/U-box"/>
    <property type="match status" value="1"/>
</dbReference>
<comment type="subcellular location">
    <subcellularLocation>
        <location evidence="1">Nucleus</location>
    </subcellularLocation>
</comment>
<feature type="compositionally biased region" description="Basic and acidic residues" evidence="11">
    <location>
        <begin position="359"/>
        <end position="368"/>
    </location>
</feature>
<dbReference type="Pfam" id="PF11789">
    <property type="entry name" value="zf-Nse"/>
    <property type="match status" value="1"/>
</dbReference>
<reference evidence="13" key="1">
    <citation type="journal article" date="2020" name="Stud. Mycol.">
        <title>101 Dothideomycetes genomes: a test case for predicting lifestyles and emergence of pathogens.</title>
        <authorList>
            <person name="Haridas S."/>
            <person name="Albert R."/>
            <person name="Binder M."/>
            <person name="Bloem J."/>
            <person name="Labutti K."/>
            <person name="Salamov A."/>
            <person name="Andreopoulos B."/>
            <person name="Baker S."/>
            <person name="Barry K."/>
            <person name="Bills G."/>
            <person name="Bluhm B."/>
            <person name="Cannon C."/>
            <person name="Castanera R."/>
            <person name="Culley D."/>
            <person name="Daum C."/>
            <person name="Ezra D."/>
            <person name="Gonzalez J."/>
            <person name="Henrissat B."/>
            <person name="Kuo A."/>
            <person name="Liang C."/>
            <person name="Lipzen A."/>
            <person name="Lutzoni F."/>
            <person name="Magnuson J."/>
            <person name="Mondo S."/>
            <person name="Nolan M."/>
            <person name="Ohm R."/>
            <person name="Pangilinan J."/>
            <person name="Park H.-J."/>
            <person name="Ramirez L."/>
            <person name="Alfaro M."/>
            <person name="Sun H."/>
            <person name="Tritt A."/>
            <person name="Yoshinaga Y."/>
            <person name="Zwiers L.-H."/>
            <person name="Turgeon B."/>
            <person name="Goodwin S."/>
            <person name="Spatafora J."/>
            <person name="Crous P."/>
            <person name="Grigoriev I."/>
        </authorList>
    </citation>
    <scope>NUCLEOTIDE SEQUENCE</scope>
    <source>
        <strain evidence="13">SCOH1-5</strain>
    </source>
</reference>
<feature type="region of interest" description="Disordered" evidence="11">
    <location>
        <begin position="1"/>
        <end position="31"/>
    </location>
</feature>
<evidence type="ECO:0000256" key="1">
    <source>
        <dbReference type="ARBA" id="ARBA00004123"/>
    </source>
</evidence>
<feature type="region of interest" description="Disordered" evidence="11">
    <location>
        <begin position="147"/>
        <end position="198"/>
    </location>
</feature>
<dbReference type="UniPathway" id="UPA00886"/>
<accession>A0A6A6F2B4</accession>
<keyword evidence="6 10" id="KW-0863">Zinc-finger</keyword>
<dbReference type="InterPro" id="IPR026846">
    <property type="entry name" value="Nse2(Mms21)"/>
</dbReference>
<sequence>MSARVRQPAATPGPSHRASGNATLPDYQPPTFPLDLDAQRALANVHRKHNVQKLDGYITQAQDELTSTGAVLHERLRELELKLVARQRKEGHAVRSQRLVEFEQQVQDMREKVDSMTIRMEKEMRGLVDCRMSVGTLADAVKAAESDAKANASTQATTQHTQTQTRRQARHDAGADEENEDTEQHWDPTDPAGGSQSAPMEVFDKCVQQSRDKYHELSLYARYAENKDYVEFKKIIHDAQHPDAEPPDASQWFTETGAPAPGERRDENDPDASDDDIELVQGQISTKCPLTLQEFREPLTSTKCRHTFESFAILELIAQSTMRPKAAQCPVPGCSAILERGDVRPDKLTLRKIQRIQRNRQEQEAGHDSDDDMGNGTQGRGNVIDDDDDDNDDRDVSGIAPQMQPSVKPEPRATTSTSRAQHSQLPRPSQVVDLDESDDEMEDVCGR</sequence>
<feature type="compositionally biased region" description="Acidic residues" evidence="11">
    <location>
        <begin position="384"/>
        <end position="393"/>
    </location>
</feature>
<evidence type="ECO:0000259" key="12">
    <source>
        <dbReference type="PROSITE" id="PS51044"/>
    </source>
</evidence>
<evidence type="ECO:0000256" key="7">
    <source>
        <dbReference type="ARBA" id="ARBA00022786"/>
    </source>
</evidence>
<keyword evidence="5" id="KW-0479">Metal-binding</keyword>
<dbReference type="EMBL" id="ML992699">
    <property type="protein sequence ID" value="KAF2207932.1"/>
    <property type="molecule type" value="Genomic_DNA"/>
</dbReference>
<feature type="compositionally biased region" description="Polar residues" evidence="11">
    <location>
        <begin position="413"/>
        <end position="427"/>
    </location>
</feature>
<feature type="compositionally biased region" description="Low complexity" evidence="11">
    <location>
        <begin position="154"/>
        <end position="166"/>
    </location>
</feature>
<dbReference type="GO" id="GO:0008270">
    <property type="term" value="F:zinc ion binding"/>
    <property type="evidence" value="ECO:0007669"/>
    <property type="project" value="UniProtKB-KW"/>
</dbReference>
<organism evidence="13 14">
    <name type="scientific">Cercospora zeae-maydis SCOH1-5</name>
    <dbReference type="NCBI Taxonomy" id="717836"/>
    <lineage>
        <taxon>Eukaryota</taxon>
        <taxon>Fungi</taxon>
        <taxon>Dikarya</taxon>
        <taxon>Ascomycota</taxon>
        <taxon>Pezizomycotina</taxon>
        <taxon>Dothideomycetes</taxon>
        <taxon>Dothideomycetidae</taxon>
        <taxon>Mycosphaerellales</taxon>
        <taxon>Mycosphaerellaceae</taxon>
        <taxon>Cercospora</taxon>
    </lineage>
</organism>
<evidence type="ECO:0000256" key="4">
    <source>
        <dbReference type="ARBA" id="ARBA00022679"/>
    </source>
</evidence>
<dbReference type="InterPro" id="IPR013083">
    <property type="entry name" value="Znf_RING/FYVE/PHD"/>
</dbReference>
<proteinExistence type="inferred from homology"/>
<dbReference type="AlphaFoldDB" id="A0A6A6F2B4"/>
<protein>
    <recommendedName>
        <fullName evidence="12">SP-RING-type domain-containing protein</fullName>
    </recommendedName>
</protein>
<comment type="similarity">
    <text evidence="3">Belongs to the NSE2 family.</text>
</comment>
<keyword evidence="4" id="KW-0808">Transferase</keyword>
<dbReference type="CDD" id="cd16651">
    <property type="entry name" value="SPL-RING_NSE2"/>
    <property type="match status" value="1"/>
</dbReference>
<feature type="region of interest" description="Disordered" evidence="11">
    <location>
        <begin position="240"/>
        <end position="274"/>
    </location>
</feature>
<feature type="domain" description="SP-RING-type" evidence="12">
    <location>
        <begin position="273"/>
        <end position="363"/>
    </location>
</feature>
<evidence type="ECO:0000256" key="3">
    <source>
        <dbReference type="ARBA" id="ARBA00008212"/>
    </source>
</evidence>
<dbReference type="GO" id="GO:0000724">
    <property type="term" value="P:double-strand break repair via homologous recombination"/>
    <property type="evidence" value="ECO:0007669"/>
    <property type="project" value="InterPro"/>
</dbReference>
<keyword evidence="8" id="KW-0862">Zinc</keyword>
<evidence type="ECO:0000256" key="9">
    <source>
        <dbReference type="ARBA" id="ARBA00023242"/>
    </source>
</evidence>
<name>A0A6A6F2B4_9PEZI</name>
<keyword evidence="14" id="KW-1185">Reference proteome</keyword>
<dbReference type="PROSITE" id="PS51044">
    <property type="entry name" value="ZF_SP_RING"/>
    <property type="match status" value="1"/>
</dbReference>
<comment type="pathway">
    <text evidence="2">Protein modification; protein sumoylation.</text>
</comment>
<dbReference type="GO" id="GO:0061665">
    <property type="term" value="F:SUMO ligase activity"/>
    <property type="evidence" value="ECO:0007669"/>
    <property type="project" value="TreeGrafter"/>
</dbReference>
<feature type="compositionally biased region" description="Acidic residues" evidence="11">
    <location>
        <begin position="433"/>
        <end position="447"/>
    </location>
</feature>
<evidence type="ECO:0000313" key="14">
    <source>
        <dbReference type="Proteomes" id="UP000799539"/>
    </source>
</evidence>
<keyword evidence="7" id="KW-0833">Ubl conjugation pathway</keyword>
<evidence type="ECO:0000256" key="6">
    <source>
        <dbReference type="ARBA" id="ARBA00022771"/>
    </source>
</evidence>
<gene>
    <name evidence="13" type="ORF">CERZMDRAFT_88178</name>
</gene>
<dbReference type="OrthoDB" id="756301at2759"/>
<evidence type="ECO:0000256" key="2">
    <source>
        <dbReference type="ARBA" id="ARBA00004718"/>
    </source>
</evidence>
<feature type="region of interest" description="Disordered" evidence="11">
    <location>
        <begin position="356"/>
        <end position="447"/>
    </location>
</feature>
<evidence type="ECO:0000313" key="13">
    <source>
        <dbReference type="EMBL" id="KAF2207932.1"/>
    </source>
</evidence>
<dbReference type="Gene3D" id="3.30.40.10">
    <property type="entry name" value="Zinc/RING finger domain, C3HC4 (zinc finger)"/>
    <property type="match status" value="1"/>
</dbReference>
<evidence type="ECO:0000256" key="11">
    <source>
        <dbReference type="SAM" id="MobiDB-lite"/>
    </source>
</evidence>
<keyword evidence="9" id="KW-0539">Nucleus</keyword>
<dbReference type="PANTHER" id="PTHR21330">
    <property type="entry name" value="E3 SUMO-PROTEIN LIGASE NSE2"/>
    <property type="match status" value="1"/>
</dbReference>
<evidence type="ECO:0000256" key="8">
    <source>
        <dbReference type="ARBA" id="ARBA00022833"/>
    </source>
</evidence>
<dbReference type="GO" id="GO:0030915">
    <property type="term" value="C:Smc5-Smc6 complex"/>
    <property type="evidence" value="ECO:0007669"/>
    <property type="project" value="InterPro"/>
</dbReference>
<dbReference type="InterPro" id="IPR004181">
    <property type="entry name" value="Znf_MIZ"/>
</dbReference>